<name>Q1Q203_KUEST</name>
<proteinExistence type="predicted"/>
<evidence type="ECO:0000313" key="3">
    <source>
        <dbReference type="Proteomes" id="UP000501926"/>
    </source>
</evidence>
<reference evidence="2 3" key="3">
    <citation type="submission" date="2020-02" db="EMBL/GenBank/DDBJ databases">
        <title>Newly sequenced genome of strain CSTR1 showed variability in Candidatus Kuenenia stuttgartiensis genomes.</title>
        <authorList>
            <person name="Ding C."/>
            <person name="Adrian L."/>
        </authorList>
    </citation>
    <scope>NUCLEOTIDE SEQUENCE [LARGE SCALE GENOMIC DNA]</scope>
    <source>
        <strain evidence="2 3">CSTR1</strain>
    </source>
</reference>
<evidence type="ECO:0000313" key="2">
    <source>
        <dbReference type="EMBL" id="QII11076.1"/>
    </source>
</evidence>
<evidence type="ECO:0000313" key="1">
    <source>
        <dbReference type="EMBL" id="CAJ74045.1"/>
    </source>
</evidence>
<organism evidence="1">
    <name type="scientific">Kuenenia stuttgartiensis</name>
    <dbReference type="NCBI Taxonomy" id="174633"/>
    <lineage>
        <taxon>Bacteria</taxon>
        <taxon>Pseudomonadati</taxon>
        <taxon>Planctomycetota</taxon>
        <taxon>Candidatus Brocadiia</taxon>
        <taxon>Candidatus Brocadiales</taxon>
        <taxon>Candidatus Brocadiaceae</taxon>
        <taxon>Candidatus Kuenenia</taxon>
    </lineage>
</organism>
<sequence length="65" mass="7316">MINVVFVCGNAFSATKKRPVAKELPHRSFCNRSFLSSRCSQNVNFIQGGTDTNYVYPLRTTVKES</sequence>
<dbReference type="EMBL" id="CT573071">
    <property type="protein sequence ID" value="CAJ74045.1"/>
    <property type="molecule type" value="Genomic_DNA"/>
</dbReference>
<dbReference type="Proteomes" id="UP000501926">
    <property type="component" value="Chromosome"/>
</dbReference>
<reference evidence="1" key="1">
    <citation type="journal article" date="2006" name="Nature">
        <title>Deciphering the evolution and metabolism of an anammox bacterium from a community genome.</title>
        <authorList>
            <person name="Strous M."/>
            <person name="Pelletier E."/>
            <person name="Mangenot S."/>
            <person name="Rattei T."/>
            <person name="Lehner A."/>
            <person name="Taylor M.W."/>
            <person name="Horn M."/>
            <person name="Daims H."/>
            <person name="Bartol-Mavel D."/>
            <person name="Wincker P."/>
            <person name="Barbe V."/>
            <person name="Fonknechten N."/>
            <person name="Vallenet D."/>
            <person name="Segurens B."/>
            <person name="Schenowitz-Truong C."/>
            <person name="Medigue C."/>
            <person name="Collingro A."/>
            <person name="Snel B."/>
            <person name="Dutilh B.E."/>
            <person name="OpDenCamp H.J.M."/>
            <person name="vanDerDrift C."/>
            <person name="Cirpus I."/>
            <person name="vanDePas-Schoonen K.T."/>
            <person name="Harhangi H.R."/>
            <person name="vanNiftrik L."/>
            <person name="Schmid M."/>
            <person name="Keltjens J."/>
            <person name="vanDeVossenberg J."/>
            <person name="Kartal B."/>
            <person name="Meier H."/>
            <person name="Frishman D."/>
            <person name="Huynen M.A."/>
            <person name="Mewes H."/>
            <person name="Weissenbach J."/>
            <person name="Jetten M.S.M."/>
            <person name="Wagner M."/>
            <person name="LePaslier D."/>
        </authorList>
    </citation>
    <scope>NUCLEOTIDE SEQUENCE</scope>
</reference>
<reference evidence="1" key="2">
    <citation type="submission" date="2006-01" db="EMBL/GenBank/DDBJ databases">
        <authorList>
            <person name="Genoscope"/>
        </authorList>
    </citation>
    <scope>NUCLEOTIDE SEQUENCE</scope>
</reference>
<gene>
    <name evidence="2" type="ORF">KsCSTR_16970</name>
    <name evidence="1" type="ORF">kuste3285</name>
</gene>
<dbReference type="AlphaFoldDB" id="Q1Q203"/>
<protein>
    <submittedName>
        <fullName evidence="1">Uncharacterized protein</fullName>
    </submittedName>
</protein>
<accession>Q1Q203</accession>
<dbReference type="EMBL" id="CP049055">
    <property type="protein sequence ID" value="QII11076.1"/>
    <property type="molecule type" value="Genomic_DNA"/>
</dbReference>